<evidence type="ECO:0000313" key="2">
    <source>
        <dbReference type="Proteomes" id="UP000595814"/>
    </source>
</evidence>
<evidence type="ECO:0000313" key="1">
    <source>
        <dbReference type="EMBL" id="QQK07279.1"/>
    </source>
</evidence>
<reference evidence="1 2" key="1">
    <citation type="journal article" date="2022" name="Int. J. Syst. Evol. Microbiol.">
        <title>Miniphocaeibacter halophilus sp. nov., an ammonium-tolerant acetate-producing bacterium isolated from a biogas system.</title>
        <authorList>
            <person name="Schnurer A."/>
            <person name="Singh A."/>
            <person name="Bi S."/>
            <person name="Qiao W."/>
            <person name="Westerholm M."/>
        </authorList>
    </citation>
    <scope>NUCLEOTIDE SEQUENCE [LARGE SCALE GENOMIC DNA]</scope>
    <source>
        <strain evidence="1 2">AMB_01</strain>
    </source>
</reference>
<proteinExistence type="predicted"/>
<accession>A0AC61MS61</accession>
<protein>
    <submittedName>
        <fullName evidence="1">MurR/RpiR family transcriptional regulator</fullName>
    </submittedName>
</protein>
<gene>
    <name evidence="1" type="ORF">JFY71_08110</name>
</gene>
<name>A0AC61MS61_9FIRM</name>
<sequence>MISEFLDNQILKNLTKKEADILNFIYNNSEIVAQMSIKDFSIKMNTSTATIIRFCKKLNLSGFSELKYVLKRQKTFKYDNLDSYIQPETIIKNLSKDIENTALLIKENDIKQTICEINSTKSIHLYGSGLSGQVLDYIEYLLLSVGRQKVYRYETNYLGLKMSKTLTKDDILIAISSSGKFAPMIKIVNIANLNNATIIAITPSIKNQIADTADINFRFFGNTRKNDDAEFSTRLPMFFIVHIIFSYYLNNRGEFF</sequence>
<keyword evidence="2" id="KW-1185">Reference proteome</keyword>
<organism evidence="1 2">
    <name type="scientific">Miniphocaeibacter halophilus</name>
    <dbReference type="NCBI Taxonomy" id="2931922"/>
    <lineage>
        <taxon>Bacteria</taxon>
        <taxon>Bacillati</taxon>
        <taxon>Bacillota</taxon>
        <taxon>Tissierellia</taxon>
        <taxon>Tissierellales</taxon>
        <taxon>Peptoniphilaceae</taxon>
        <taxon>Miniphocaeibacter</taxon>
    </lineage>
</organism>
<dbReference type="EMBL" id="CP066744">
    <property type="protein sequence ID" value="QQK07279.1"/>
    <property type="molecule type" value="Genomic_DNA"/>
</dbReference>
<dbReference type="Proteomes" id="UP000595814">
    <property type="component" value="Chromosome"/>
</dbReference>